<protein>
    <submittedName>
        <fullName evidence="1">Invasion associated locus B family protein</fullName>
    </submittedName>
</protein>
<dbReference type="InterPro" id="IPR010642">
    <property type="entry name" value="Invasion_prot_B"/>
</dbReference>
<evidence type="ECO:0000313" key="1">
    <source>
        <dbReference type="EMBL" id="MDA5397811.1"/>
    </source>
</evidence>
<evidence type="ECO:0000313" key="2">
    <source>
        <dbReference type="Proteomes" id="UP001151234"/>
    </source>
</evidence>
<dbReference type="Gene3D" id="2.60.40.1880">
    <property type="entry name" value="Invasion associated locus B (IalB) protein"/>
    <property type="match status" value="1"/>
</dbReference>
<comment type="caution">
    <text evidence="1">The sequence shown here is derived from an EMBL/GenBank/DDBJ whole genome shotgun (WGS) entry which is preliminary data.</text>
</comment>
<dbReference type="Proteomes" id="UP001151234">
    <property type="component" value="Unassembled WGS sequence"/>
</dbReference>
<dbReference type="InterPro" id="IPR038696">
    <property type="entry name" value="IalB_sf"/>
</dbReference>
<organism evidence="1 2">
    <name type="scientific">Hoeflea prorocentri</name>
    <dbReference type="NCBI Taxonomy" id="1922333"/>
    <lineage>
        <taxon>Bacteria</taxon>
        <taxon>Pseudomonadati</taxon>
        <taxon>Pseudomonadota</taxon>
        <taxon>Alphaproteobacteria</taxon>
        <taxon>Hyphomicrobiales</taxon>
        <taxon>Rhizobiaceae</taxon>
        <taxon>Hoeflea</taxon>
    </lineage>
</organism>
<sequence>MYIPFLVFLVAVSLGAVLGPMIVPQDKFDRIIDELPDTLRAAWAKTEIIEDLLTYRPDRLTTASTKRIKPRQPSPVPLAVGIPVGTWLYKCNVEEASETSCSVTHQVSDQGKVNFSWRIEMDPQGGYSAIWRAATGIRIDQGLVLEAGSDDTLSLDFRSCVDRYCETTASLDPKLVGTLLTTDRITATVHDTQDRPVTYSIDVNGLATGLRMLDDERNSI</sequence>
<keyword evidence="2" id="KW-1185">Reference proteome</keyword>
<dbReference type="EMBL" id="JAPJZI010000001">
    <property type="protein sequence ID" value="MDA5397811.1"/>
    <property type="molecule type" value="Genomic_DNA"/>
</dbReference>
<dbReference type="Pfam" id="PF06776">
    <property type="entry name" value="IalB"/>
    <property type="match status" value="1"/>
</dbReference>
<accession>A0A9X3ZGP1</accession>
<dbReference type="RefSeq" id="WP_267989260.1">
    <property type="nucleotide sequence ID" value="NZ_JAPJZI010000001.1"/>
</dbReference>
<dbReference type="AlphaFoldDB" id="A0A9X3ZGP1"/>
<proteinExistence type="predicted"/>
<name>A0A9X3ZGP1_9HYPH</name>
<reference evidence="1" key="1">
    <citation type="submission" date="2022-11" db="EMBL/GenBank/DDBJ databases">
        <title>Draft genome sequence of Hoeflea poritis E7-10 and Hoeflea prorocentri PM5-8, separated from scleractinian coral Porites lutea and marine dinoflagellate.</title>
        <authorList>
            <person name="Zhang G."/>
            <person name="Wei Q."/>
            <person name="Cai L."/>
        </authorList>
    </citation>
    <scope>NUCLEOTIDE SEQUENCE</scope>
    <source>
        <strain evidence="1">PM5-8</strain>
    </source>
</reference>
<gene>
    <name evidence="1" type="ORF">OQ273_04420</name>
</gene>